<reference evidence="1 2" key="1">
    <citation type="journal article" date="2013" name="Genome Biol.">
        <title>Genome of Acanthamoeba castellanii highlights extensive lateral gene transfer and early evolution of tyrosine kinase signaling.</title>
        <authorList>
            <person name="Clarke M."/>
            <person name="Lohan A.J."/>
            <person name="Liu B."/>
            <person name="Lagkouvardos I."/>
            <person name="Roy S."/>
            <person name="Zafar N."/>
            <person name="Bertelli C."/>
            <person name="Schilde C."/>
            <person name="Kianianmomeni A."/>
            <person name="Burglin T.R."/>
            <person name="Frech C."/>
            <person name="Turcotte B."/>
            <person name="Kopec K.O."/>
            <person name="Synnott J.M."/>
            <person name="Choo C."/>
            <person name="Paponov I."/>
            <person name="Finkler A."/>
            <person name="Soon Heng Tan C."/>
            <person name="Hutchins A.P."/>
            <person name="Weinmeier T."/>
            <person name="Rattei T."/>
            <person name="Chu J.S."/>
            <person name="Gimenez G."/>
            <person name="Irimia M."/>
            <person name="Rigden D.J."/>
            <person name="Fitzpatrick D.A."/>
            <person name="Lorenzo-Morales J."/>
            <person name="Bateman A."/>
            <person name="Chiu C.H."/>
            <person name="Tang P."/>
            <person name="Hegemann P."/>
            <person name="Fromm H."/>
            <person name="Raoult D."/>
            <person name="Greub G."/>
            <person name="Miranda-Saavedra D."/>
            <person name="Chen N."/>
            <person name="Nash P."/>
            <person name="Ginger M.L."/>
            <person name="Horn M."/>
            <person name="Schaap P."/>
            <person name="Caler L."/>
            <person name="Loftus B."/>
        </authorList>
    </citation>
    <scope>NUCLEOTIDE SEQUENCE [LARGE SCALE GENOMIC DNA]</scope>
    <source>
        <strain evidence="1 2">Neff</strain>
    </source>
</reference>
<dbReference type="AlphaFoldDB" id="L8GRE9"/>
<evidence type="ECO:0000313" key="2">
    <source>
        <dbReference type="Proteomes" id="UP000011083"/>
    </source>
</evidence>
<proteinExistence type="predicted"/>
<organism evidence="1 2">
    <name type="scientific">Acanthamoeba castellanii (strain ATCC 30010 / Neff)</name>
    <dbReference type="NCBI Taxonomy" id="1257118"/>
    <lineage>
        <taxon>Eukaryota</taxon>
        <taxon>Amoebozoa</taxon>
        <taxon>Discosea</taxon>
        <taxon>Longamoebia</taxon>
        <taxon>Centramoebida</taxon>
        <taxon>Acanthamoebidae</taxon>
        <taxon>Acanthamoeba</taxon>
    </lineage>
</organism>
<protein>
    <submittedName>
        <fullName evidence="1">Uncharacterized protein</fullName>
    </submittedName>
</protein>
<dbReference type="Proteomes" id="UP000011083">
    <property type="component" value="Unassembled WGS sequence"/>
</dbReference>
<dbReference type="EMBL" id="KB008026">
    <property type="protein sequence ID" value="ELR15507.1"/>
    <property type="molecule type" value="Genomic_DNA"/>
</dbReference>
<keyword evidence="2" id="KW-1185">Reference proteome</keyword>
<accession>L8GRE9</accession>
<sequence>MLLLPPEVLMGGTFTREWLAGVPKMFTGEVRAALFALPSQFLLHFVIARLWAATPDELERRVHLAECDLGDMRMQLALHWMQEKLSRTLVEKFSPLLALDEPMHWANLLQASSLVVEALSTLELPFLRNSTALKLKEKKTRRRSKTVY</sequence>
<name>L8GRE9_ACACF</name>
<dbReference type="KEGG" id="acan:ACA1_163330"/>
<dbReference type="RefSeq" id="XP_004337520.1">
    <property type="nucleotide sequence ID" value="XM_004337472.1"/>
</dbReference>
<evidence type="ECO:0000313" key="1">
    <source>
        <dbReference type="EMBL" id="ELR15507.1"/>
    </source>
</evidence>
<gene>
    <name evidence="1" type="ORF">ACA1_163330</name>
</gene>
<dbReference type="VEuPathDB" id="AmoebaDB:ACA1_163330"/>
<dbReference type="GeneID" id="14916177"/>